<evidence type="ECO:0000313" key="3">
    <source>
        <dbReference type="EMBL" id="KCZ89874.1"/>
    </source>
</evidence>
<dbReference type="RefSeq" id="WP_081814571.1">
    <property type="nucleotide sequence ID" value="NZ_ARYJ01000003.1"/>
</dbReference>
<dbReference type="InterPro" id="IPR000845">
    <property type="entry name" value="Nucleoside_phosphorylase_d"/>
</dbReference>
<feature type="domain" description="Nucleoside phosphorylase" evidence="2">
    <location>
        <begin position="49"/>
        <end position="321"/>
    </location>
</feature>
<dbReference type="InterPro" id="IPR035994">
    <property type="entry name" value="Nucleoside_phosphorylase_sf"/>
</dbReference>
<dbReference type="PANTHER" id="PTHR21234">
    <property type="entry name" value="PURINE NUCLEOSIDE PHOSPHORYLASE"/>
    <property type="match status" value="1"/>
</dbReference>
<dbReference type="eggNOG" id="COG0775">
    <property type="taxonomic scope" value="Bacteria"/>
</dbReference>
<dbReference type="GO" id="GO:0009116">
    <property type="term" value="P:nucleoside metabolic process"/>
    <property type="evidence" value="ECO:0007669"/>
    <property type="project" value="InterPro"/>
</dbReference>
<dbReference type="Pfam" id="PF01048">
    <property type="entry name" value="PNP_UDP_1"/>
    <property type="match status" value="1"/>
</dbReference>
<keyword evidence="1" id="KW-0732">Signal</keyword>
<keyword evidence="4" id="KW-1185">Reference proteome</keyword>
<dbReference type="PANTHER" id="PTHR21234:SF42">
    <property type="entry name" value="PHOSPHORYLASE SUPERFAMILY PROTEIN"/>
    <property type="match status" value="1"/>
</dbReference>
<dbReference type="EMBL" id="ARYJ01000003">
    <property type="protein sequence ID" value="KCZ89874.1"/>
    <property type="molecule type" value="Genomic_DNA"/>
</dbReference>
<dbReference type="STRING" id="1280952.HJA_06467"/>
<evidence type="ECO:0000313" key="4">
    <source>
        <dbReference type="Proteomes" id="UP000024816"/>
    </source>
</evidence>
<dbReference type="OrthoDB" id="6677713at2"/>
<accession>A0A059FGX3</accession>
<feature type="chain" id="PRO_5001572902" evidence="1">
    <location>
        <begin position="26"/>
        <end position="332"/>
    </location>
</feature>
<dbReference type="SUPFAM" id="SSF53167">
    <property type="entry name" value="Purine and uridine phosphorylases"/>
    <property type="match status" value="1"/>
</dbReference>
<evidence type="ECO:0000259" key="2">
    <source>
        <dbReference type="Pfam" id="PF01048"/>
    </source>
</evidence>
<protein>
    <submittedName>
        <fullName evidence="3">Methylthioadenosine nucleosidase</fullName>
    </submittedName>
</protein>
<gene>
    <name evidence="3" type="ORF">HJA_06467</name>
</gene>
<dbReference type="PATRIC" id="fig|1280952.3.peg.1285"/>
<dbReference type="AlphaFoldDB" id="A0A059FGX3"/>
<sequence>MLHALSGRFAACLMLATISLAGACATPPSEATPEPAASAVRIVADTRARIAIATAYGPEFRVLLPSLEQAEEHKVQGVSYWTGELEGQPVVLFKTGVSIVNATMNTQRLVDEFNITHIVVSGVAGSLDPDLSIGDVIVPERWAKYDEATYLRETEPGIYKAPFPGVAPMAPTFGFMGTRGVRIATADDPAPAPRLWFSADPGLLKIATAASSRTELTRCDKESQCLPSEPVIRIGGAGLSGSVFMDNRTYRDYLHDTFDAQVVEMETAAIGMVAYANGIPFIAFRSVSDLAGGGEASQNEIRAFEHLAAQNSAALVSAFLRQLASPESSGTN</sequence>
<dbReference type="GO" id="GO:0003824">
    <property type="term" value="F:catalytic activity"/>
    <property type="evidence" value="ECO:0007669"/>
    <property type="project" value="InterPro"/>
</dbReference>
<dbReference type="CDD" id="cd09008">
    <property type="entry name" value="MTAN"/>
    <property type="match status" value="1"/>
</dbReference>
<reference evidence="3 4" key="1">
    <citation type="journal article" date="2014" name="Antonie Van Leeuwenhoek">
        <title>Hyphomonas beringensis sp. nov. and Hyphomonas chukchiensis sp. nov., isolated from surface seawater of the Bering Sea and Chukchi Sea.</title>
        <authorList>
            <person name="Li C."/>
            <person name="Lai Q."/>
            <person name="Li G."/>
            <person name="Dong C."/>
            <person name="Wang J."/>
            <person name="Liao Y."/>
            <person name="Shao Z."/>
        </authorList>
    </citation>
    <scope>NUCLEOTIDE SEQUENCE [LARGE SCALE GENOMIC DNA]</scope>
    <source>
        <strain evidence="3 4">VP2</strain>
    </source>
</reference>
<dbReference type="Proteomes" id="UP000024816">
    <property type="component" value="Unassembled WGS sequence"/>
</dbReference>
<dbReference type="Gene3D" id="3.40.50.1580">
    <property type="entry name" value="Nucleoside phosphorylase domain"/>
    <property type="match status" value="1"/>
</dbReference>
<feature type="signal peptide" evidence="1">
    <location>
        <begin position="1"/>
        <end position="25"/>
    </location>
</feature>
<evidence type="ECO:0000256" key="1">
    <source>
        <dbReference type="SAM" id="SignalP"/>
    </source>
</evidence>
<proteinExistence type="predicted"/>
<organism evidence="3 4">
    <name type="scientific">Hyphomonas jannaschiana VP2</name>
    <dbReference type="NCBI Taxonomy" id="1280952"/>
    <lineage>
        <taxon>Bacteria</taxon>
        <taxon>Pseudomonadati</taxon>
        <taxon>Pseudomonadota</taxon>
        <taxon>Alphaproteobacteria</taxon>
        <taxon>Hyphomonadales</taxon>
        <taxon>Hyphomonadaceae</taxon>
        <taxon>Hyphomonas</taxon>
    </lineage>
</organism>
<comment type="caution">
    <text evidence="3">The sequence shown here is derived from an EMBL/GenBank/DDBJ whole genome shotgun (WGS) entry which is preliminary data.</text>
</comment>
<name>A0A059FGX3_9PROT</name>